<dbReference type="InterPro" id="IPR031658">
    <property type="entry name" value="Cyclin_C_2"/>
</dbReference>
<dbReference type="InterPro" id="IPR027081">
    <property type="entry name" value="CyclinH/Ccl1"/>
</dbReference>
<comment type="similarity">
    <text evidence="1">Belongs to the cyclin family. Cyclin C subfamily.</text>
</comment>
<feature type="domain" description="Cyclin-like" evidence="8">
    <location>
        <begin position="64"/>
        <end position="151"/>
    </location>
</feature>
<evidence type="ECO:0000313" key="9">
    <source>
        <dbReference type="EMBL" id="CAH1117269.1"/>
    </source>
</evidence>
<keyword evidence="4" id="KW-0131">Cell cycle</keyword>
<feature type="domain" description="Cyclin-like" evidence="8">
    <location>
        <begin position="168"/>
        <end position="255"/>
    </location>
</feature>
<dbReference type="SMART" id="SM00385">
    <property type="entry name" value="CYCLIN"/>
    <property type="match status" value="2"/>
</dbReference>
<dbReference type="GO" id="GO:0016538">
    <property type="term" value="F:cyclin-dependent protein serine/threonine kinase regulator activity"/>
    <property type="evidence" value="ECO:0007669"/>
    <property type="project" value="InterPro"/>
</dbReference>
<keyword evidence="3 7" id="KW-0195">Cyclin</keyword>
<comment type="subunit">
    <text evidence="6">Associates primarily with CDK7 and MAT1 to form the CAK complex. CAK can further associate with the core-TFIIH to form the TFIIH basal transcription factor.</text>
</comment>
<reference evidence="9" key="2">
    <citation type="submission" date="2022-10" db="EMBL/GenBank/DDBJ databases">
        <authorList>
            <consortium name="ENA_rothamsted_submissions"/>
            <consortium name="culmorum"/>
            <person name="King R."/>
        </authorList>
    </citation>
    <scope>NUCLEOTIDE SEQUENCE</scope>
</reference>
<protein>
    <recommendedName>
        <fullName evidence="2">Cyclin-H</fullName>
    </recommendedName>
</protein>
<dbReference type="GO" id="GO:0070985">
    <property type="term" value="C:transcription factor TFIIK complex"/>
    <property type="evidence" value="ECO:0007669"/>
    <property type="project" value="InterPro"/>
</dbReference>
<evidence type="ECO:0000256" key="1">
    <source>
        <dbReference type="ARBA" id="ARBA00008638"/>
    </source>
</evidence>
<dbReference type="NCBIfam" id="TIGR00569">
    <property type="entry name" value="ccl1"/>
    <property type="match status" value="1"/>
</dbReference>
<evidence type="ECO:0000256" key="4">
    <source>
        <dbReference type="ARBA" id="ARBA00023306"/>
    </source>
</evidence>
<evidence type="ECO:0000259" key="8">
    <source>
        <dbReference type="SMART" id="SM00385"/>
    </source>
</evidence>
<gene>
    <name evidence="9" type="ORF">PHAECO_LOCUS287</name>
</gene>
<dbReference type="InterPro" id="IPR043198">
    <property type="entry name" value="Cyclin/Ssn8"/>
</dbReference>
<dbReference type="FunFam" id="1.10.472.10:FF:000029">
    <property type="entry name" value="Cyclin h"/>
    <property type="match status" value="1"/>
</dbReference>
<dbReference type="EMBL" id="OU896707">
    <property type="protein sequence ID" value="CAH1117269.1"/>
    <property type="molecule type" value="Genomic_DNA"/>
</dbReference>
<evidence type="ECO:0000256" key="3">
    <source>
        <dbReference type="ARBA" id="ARBA00023127"/>
    </source>
</evidence>
<dbReference type="CDD" id="cd20525">
    <property type="entry name" value="CYCLIN_CCNH_rpt2"/>
    <property type="match status" value="1"/>
</dbReference>
<reference evidence="9" key="1">
    <citation type="submission" date="2022-01" db="EMBL/GenBank/DDBJ databases">
        <authorList>
            <person name="King R."/>
        </authorList>
    </citation>
    <scope>NUCLEOTIDE SEQUENCE</scope>
</reference>
<dbReference type="SUPFAM" id="SSF47954">
    <property type="entry name" value="Cyclin-like"/>
    <property type="match status" value="2"/>
</dbReference>
<dbReference type="Pfam" id="PF16899">
    <property type="entry name" value="Cyclin_C_2"/>
    <property type="match status" value="1"/>
</dbReference>
<dbReference type="GO" id="GO:0006351">
    <property type="term" value="P:DNA-templated transcription"/>
    <property type="evidence" value="ECO:0007669"/>
    <property type="project" value="InterPro"/>
</dbReference>
<proteinExistence type="inferred from homology"/>
<dbReference type="Pfam" id="PF00134">
    <property type="entry name" value="Cyclin_N"/>
    <property type="match status" value="1"/>
</dbReference>
<dbReference type="OrthoDB" id="340962at2759"/>
<dbReference type="GO" id="GO:0006357">
    <property type="term" value="P:regulation of transcription by RNA polymerase II"/>
    <property type="evidence" value="ECO:0007669"/>
    <property type="project" value="InterPro"/>
</dbReference>
<dbReference type="CDD" id="cd20524">
    <property type="entry name" value="CYCLIN_CCNH_rpt1"/>
    <property type="match status" value="1"/>
</dbReference>
<dbReference type="InterPro" id="IPR006671">
    <property type="entry name" value="Cyclin_N"/>
</dbReference>
<comment type="function">
    <text evidence="5">Regulates CDK7, the catalytic subunit of the CDK-activating kinase (CAK) enzymatic complex. CAK activates the cyclin-associated kinases CDK1, CDK2, CDK4 and CDK6 by threonine phosphorylation. CAK complexed to the core-TFIIH basal transcription factor activates RNA polymerase II by serine phosphorylation of the repetitive C-terminal domain (CTD) of its large subunit (POLR2A), allowing its escape from the promoter and elongation of the transcripts. Involved in cell cycle control and in RNA transcription by RNA polymerase II. Its expression and activity are constant throughout the cell cycle.</text>
</comment>
<organism evidence="9 10">
    <name type="scientific">Phaedon cochleariae</name>
    <name type="common">Mustard beetle</name>
    <dbReference type="NCBI Taxonomy" id="80249"/>
    <lineage>
        <taxon>Eukaryota</taxon>
        <taxon>Metazoa</taxon>
        <taxon>Ecdysozoa</taxon>
        <taxon>Arthropoda</taxon>
        <taxon>Hexapoda</taxon>
        <taxon>Insecta</taxon>
        <taxon>Pterygota</taxon>
        <taxon>Neoptera</taxon>
        <taxon>Endopterygota</taxon>
        <taxon>Coleoptera</taxon>
        <taxon>Polyphaga</taxon>
        <taxon>Cucujiformia</taxon>
        <taxon>Chrysomeloidea</taxon>
        <taxon>Chrysomelidae</taxon>
        <taxon>Chrysomelinae</taxon>
        <taxon>Chrysomelini</taxon>
        <taxon>Phaedon</taxon>
    </lineage>
</organism>
<dbReference type="FunFam" id="1.10.472.10:FF:000088">
    <property type="entry name" value="Cyclin-H"/>
    <property type="match status" value="1"/>
</dbReference>
<dbReference type="PANTHER" id="PTHR10026">
    <property type="entry name" value="CYCLIN"/>
    <property type="match status" value="1"/>
</dbReference>
<dbReference type="InterPro" id="IPR013763">
    <property type="entry name" value="Cyclin-like_dom"/>
</dbReference>
<accession>A0A9P0GHU9</accession>
<evidence type="ECO:0000256" key="5">
    <source>
        <dbReference type="ARBA" id="ARBA00025343"/>
    </source>
</evidence>
<evidence type="ECO:0000256" key="6">
    <source>
        <dbReference type="ARBA" id="ARBA00026042"/>
    </source>
</evidence>
<dbReference type="Proteomes" id="UP001153737">
    <property type="component" value="Chromosome 1"/>
</dbReference>
<evidence type="ECO:0000256" key="2">
    <source>
        <dbReference type="ARBA" id="ARBA00019496"/>
    </source>
</evidence>
<evidence type="ECO:0000256" key="7">
    <source>
        <dbReference type="RuleBase" id="RU000383"/>
    </source>
</evidence>
<name>A0A9P0GHU9_PHACE</name>
<dbReference type="AlphaFoldDB" id="A0A9P0GHU9"/>
<sequence length="328" mass="38074">MFSTSTQCKYWMFSISNEDELSKLRDRANQKHIKNYGRQVNDAAKYEVFLTSEEEKIMVKRYELHLRDFCKRFQPPMPRYVIGTSFHYFKRFYINNSVMNYHPKEIMVTCIYLACKVEEFNVSIQQFVANIKGDREKATDIILNNELLLMEQLSFHLSIHNPFRPVEGLLIDIKTRGSLQDPERLRSGIEHFLERSLLTDVILLYSPSQVALAAVLHAASKLQENLDSYVTDILFGEDGRGKLEELIEAVRAIRSMVKMVDSVPDRNQQKILDKKLEKCRNPDNNPDSEIYKKRMQAMLDEDDDLFHAISAQNSSMDNSALNMSIASP</sequence>
<dbReference type="Gene3D" id="1.10.472.10">
    <property type="entry name" value="Cyclin-like"/>
    <property type="match status" value="2"/>
</dbReference>
<keyword evidence="10" id="KW-1185">Reference proteome</keyword>
<evidence type="ECO:0000313" key="10">
    <source>
        <dbReference type="Proteomes" id="UP001153737"/>
    </source>
</evidence>
<dbReference type="InterPro" id="IPR036915">
    <property type="entry name" value="Cyclin-like_sf"/>
</dbReference>